<proteinExistence type="predicted"/>
<comment type="caution">
    <text evidence="2">The sequence shown here is derived from an EMBL/GenBank/DDBJ whole genome shotgun (WGS) entry which is preliminary data.</text>
</comment>
<name>A0A2J0U2Y5_STEMA</name>
<feature type="region of interest" description="Disordered" evidence="1">
    <location>
        <begin position="244"/>
        <end position="263"/>
    </location>
</feature>
<feature type="compositionally biased region" description="Polar residues" evidence="1">
    <location>
        <begin position="244"/>
        <end position="260"/>
    </location>
</feature>
<gene>
    <name evidence="2" type="ORF">B9Y64_21655</name>
</gene>
<dbReference type="EMBL" id="NEQV01000011">
    <property type="protein sequence ID" value="PJL22940.1"/>
    <property type="molecule type" value="Genomic_DNA"/>
</dbReference>
<evidence type="ECO:0000256" key="1">
    <source>
        <dbReference type="SAM" id="MobiDB-lite"/>
    </source>
</evidence>
<evidence type="ECO:0000313" key="3">
    <source>
        <dbReference type="Proteomes" id="UP000230167"/>
    </source>
</evidence>
<sequence length="751" mass="81767">MAVTSPYSIRCGGLGPKGIAVSLFLVCGVSHAEPSRLVASQVDDAHLASFSVDLSTQLPVDIFWQQLPRDGALASARTEVRAACSSRFVYIEAVAYAAQDGIRASRVRRDRMQDDQDYVNFLIDPTGGRRSALFFKVGAAGSIADGVYHAGANKFDLQPDFDVLSKAQITDSGYKVGIRIPWDVLATQGGSSAAMSFVVLRNATGRAREVHASEPIAVNSVNLLSSMGNLDVSACSPSGSTFSAGASVTGTQNEARQGSVRQKDSDREIGGWLRWENGSTTSVDLTWNPDFSQVELDVPQLQSNTTFAINLPEKRDFFLRDVDLFDLPTRSSLNEGGGNQIYYSRTITDPSWGARMAYRNAGLDVAGMAVEDDGGGVTSIPGPFGTGYRPQGQSKLGMVRVSKAGAALRIGAVAGMRTYQEDDERNEILGADLTWQISDLARVRSVVVQSRTRPGEHGVVRSDATGSYAFADILAMGSKWETSWTIEQADRSYRNDIGYTPQADFRQVAGLITRRWRPSGRVNNVGASLKMIGSETVSTGELIQARFAPGIWFGGEGDLDLLVEYVPGERRRSSGYGGRIHTLDYMNLRLGRNLSRHVPSLSFSATFGDQIDYDLDEVGKGSVLSLSARIRPIDWLEVVPSLNRYQVKVSGQSRTTETTGQLLINASLGQRSFVRYIGQFNGNERYQSDALGEVGLRRVRDNGGALHSLVASYELAHNLSFDIGVTRSRSTYLIDDRRTETGSFAKLEGRW</sequence>
<dbReference type="Gene3D" id="2.60.40.1190">
    <property type="match status" value="1"/>
</dbReference>
<dbReference type="AlphaFoldDB" id="A0A2J0U2Y5"/>
<dbReference type="Proteomes" id="UP000230167">
    <property type="component" value="Unassembled WGS sequence"/>
</dbReference>
<dbReference type="SUPFAM" id="SSF49344">
    <property type="entry name" value="CBD9-like"/>
    <property type="match status" value="1"/>
</dbReference>
<evidence type="ECO:0000313" key="2">
    <source>
        <dbReference type="EMBL" id="PJL22940.1"/>
    </source>
</evidence>
<dbReference type="OrthoDB" id="9786766at2"/>
<protein>
    <submittedName>
        <fullName evidence="2">Uncharacterized protein</fullName>
    </submittedName>
</protein>
<accession>A0A2J0U2Y5</accession>
<reference evidence="2 3" key="1">
    <citation type="journal article" date="2017" name="Front. Microbiol.">
        <title>Double-Face Meets the Bacterial World: The Opportunistic Pathogen Stenotrophomonas maltophilia.</title>
        <authorList>
            <person name="Lira F."/>
            <person name="Berg G."/>
            <person name="Martinez J.L."/>
        </authorList>
    </citation>
    <scope>NUCLEOTIDE SEQUENCE [LARGE SCALE GENOMIC DNA]</scope>
    <source>
        <strain evidence="2 3">EA1</strain>
    </source>
</reference>
<dbReference type="RefSeq" id="WP_100442420.1">
    <property type="nucleotide sequence ID" value="NZ_CBCPIZ010000053.1"/>
</dbReference>
<organism evidence="2 3">
    <name type="scientific">Stenotrophomonas maltophilia</name>
    <name type="common">Pseudomonas maltophilia</name>
    <name type="synonym">Xanthomonas maltophilia</name>
    <dbReference type="NCBI Taxonomy" id="40324"/>
    <lineage>
        <taxon>Bacteria</taxon>
        <taxon>Pseudomonadati</taxon>
        <taxon>Pseudomonadota</taxon>
        <taxon>Gammaproteobacteria</taxon>
        <taxon>Lysobacterales</taxon>
        <taxon>Lysobacteraceae</taxon>
        <taxon>Stenotrophomonas</taxon>
        <taxon>Stenotrophomonas maltophilia group</taxon>
    </lineage>
</organism>